<sequence>MDMPDNYSKSLLEATHNDQRFLLNFIIGTYLGPDVKSDSPRRSASQRIAEGRPPYYFTDLGNSFLKLSDVESLYYYILRNTHPSAVLKLNSLYKYFKGQLAPPASDAPDDERQFTSFFPSTLHGQGRYKGSFKIFKGIVIIDDPDTSYIRPADLDRFKILSGLDDLKIDRNEAQLYRHGYRTDKDDPMDDFHLEMDSMGDVPNGNAAEAAKRRNSRKRRRIREIHQDSGEYFGEGKNIITPLAHVPPQETVKAPDYNAPAMVVLASANRVEQWNPKPSIHFTGTARDARLGPLVGLVDIGSCKDAYLFRVALPGVKKDHRQFSCEVECDGKVLIKGVTVTGEKNMLRHSRWFHMRTENLCPPGPFTLSFRLPGPVDPRLFYGTFGPDGILEAIVRKYEPPKSSFPQGRQSHLLLYYQNIVGSTVGPSLHCSPSEPLMNVDEQNDHVVDPPAQKHELGPIPHSGQPDCHPDVRPLYGLPAHDRHHDQMDNILLFL</sequence>
<dbReference type="OMA" id="FIMSHYI"/>
<evidence type="ECO:0000313" key="2">
    <source>
        <dbReference type="EMBL" id="ERN11561.1"/>
    </source>
</evidence>
<evidence type="ECO:0000313" key="3">
    <source>
        <dbReference type="Proteomes" id="UP000017836"/>
    </source>
</evidence>
<keyword evidence="3" id="KW-1185">Reference proteome</keyword>
<dbReference type="eggNOG" id="ENOG502QRHQ">
    <property type="taxonomic scope" value="Eukaryota"/>
</dbReference>
<dbReference type="CDD" id="cd06464">
    <property type="entry name" value="ACD_sHsps-like"/>
    <property type="match status" value="1"/>
</dbReference>
<dbReference type="InterPro" id="IPR039321">
    <property type="entry name" value="IDM2/3-like"/>
</dbReference>
<accession>W1PV24</accession>
<reference evidence="3" key="1">
    <citation type="journal article" date="2013" name="Science">
        <title>The Amborella genome and the evolution of flowering plants.</title>
        <authorList>
            <consortium name="Amborella Genome Project"/>
        </authorList>
    </citation>
    <scope>NUCLEOTIDE SEQUENCE [LARGE SCALE GENOMIC DNA]</scope>
</reference>
<dbReference type="PANTHER" id="PTHR34661:SF1">
    <property type="entry name" value="INCREASED DNA METHYLATION 3"/>
    <property type="match status" value="1"/>
</dbReference>
<dbReference type="Gene3D" id="2.60.40.790">
    <property type="match status" value="1"/>
</dbReference>
<dbReference type="FunFam" id="2.60.40.790:FF:000049">
    <property type="entry name" value="Increased DNA methylation 3"/>
    <property type="match status" value="1"/>
</dbReference>
<protein>
    <recommendedName>
        <fullName evidence="4">SHSP domain-containing protein</fullName>
    </recommendedName>
</protein>
<dbReference type="SUPFAM" id="SSF49764">
    <property type="entry name" value="HSP20-like chaperones"/>
    <property type="match status" value="1"/>
</dbReference>
<feature type="region of interest" description="Disordered" evidence="1">
    <location>
        <begin position="197"/>
        <end position="216"/>
    </location>
</feature>
<dbReference type="Proteomes" id="UP000017836">
    <property type="component" value="Unassembled WGS sequence"/>
</dbReference>
<dbReference type="EMBL" id="KI392687">
    <property type="protein sequence ID" value="ERN11561.1"/>
    <property type="molecule type" value="Genomic_DNA"/>
</dbReference>
<dbReference type="AlphaFoldDB" id="W1PV24"/>
<gene>
    <name evidence="2" type="ORF">AMTR_s00022p00158430</name>
</gene>
<evidence type="ECO:0008006" key="4">
    <source>
        <dbReference type="Google" id="ProtNLM"/>
    </source>
</evidence>
<dbReference type="STRING" id="13333.W1PV24"/>
<organism evidence="2 3">
    <name type="scientific">Amborella trichopoda</name>
    <dbReference type="NCBI Taxonomy" id="13333"/>
    <lineage>
        <taxon>Eukaryota</taxon>
        <taxon>Viridiplantae</taxon>
        <taxon>Streptophyta</taxon>
        <taxon>Embryophyta</taxon>
        <taxon>Tracheophyta</taxon>
        <taxon>Spermatophyta</taxon>
        <taxon>Magnoliopsida</taxon>
        <taxon>Amborellales</taxon>
        <taxon>Amborellaceae</taxon>
        <taxon>Amborella</taxon>
    </lineage>
</organism>
<dbReference type="Gramene" id="ERN11561">
    <property type="protein sequence ID" value="ERN11561"/>
    <property type="gene ID" value="AMTR_s00022p00158430"/>
</dbReference>
<dbReference type="InterPro" id="IPR008978">
    <property type="entry name" value="HSP20-like_chaperone"/>
</dbReference>
<dbReference type="HOGENOM" id="CLU_043084_0_0_1"/>
<name>W1PV24_AMBTC</name>
<evidence type="ECO:0000256" key="1">
    <source>
        <dbReference type="SAM" id="MobiDB-lite"/>
    </source>
</evidence>
<dbReference type="PANTHER" id="PTHR34661">
    <property type="entry name" value="INCREASED DNA METHYLATION 3"/>
    <property type="match status" value="1"/>
</dbReference>
<dbReference type="GO" id="GO:0005634">
    <property type="term" value="C:nucleus"/>
    <property type="evidence" value="ECO:0000318"/>
    <property type="project" value="GO_Central"/>
</dbReference>
<proteinExistence type="predicted"/>